<dbReference type="InterPro" id="IPR052709">
    <property type="entry name" value="Transposase-MT_Hybrid"/>
</dbReference>
<keyword evidence="2" id="KW-1185">Reference proteome</keyword>
<organism evidence="1 2">
    <name type="scientific">Acromyrmex heyeri</name>
    <dbReference type="NCBI Taxonomy" id="230685"/>
    <lineage>
        <taxon>Eukaryota</taxon>
        <taxon>Metazoa</taxon>
        <taxon>Ecdysozoa</taxon>
        <taxon>Arthropoda</taxon>
        <taxon>Hexapoda</taxon>
        <taxon>Insecta</taxon>
        <taxon>Pterygota</taxon>
        <taxon>Neoptera</taxon>
        <taxon>Endopterygota</taxon>
        <taxon>Hymenoptera</taxon>
        <taxon>Apocrita</taxon>
        <taxon>Aculeata</taxon>
        <taxon>Formicoidea</taxon>
        <taxon>Formicidae</taxon>
        <taxon>Myrmicinae</taxon>
        <taxon>Acromyrmex</taxon>
    </lineage>
</organism>
<dbReference type="PANTHER" id="PTHR46060">
    <property type="entry name" value="MARINER MOS1 TRANSPOSASE-LIKE PROTEIN"/>
    <property type="match status" value="1"/>
</dbReference>
<dbReference type="PANTHER" id="PTHR46060:SF1">
    <property type="entry name" value="MARINER MOS1 TRANSPOSASE-LIKE PROTEIN"/>
    <property type="match status" value="1"/>
</dbReference>
<dbReference type="OrthoDB" id="10059877at2759"/>
<dbReference type="EMBL" id="JAANIB010002557">
    <property type="protein sequence ID" value="KAG5340321.1"/>
    <property type="molecule type" value="Genomic_DNA"/>
</dbReference>
<reference evidence="1 2" key="1">
    <citation type="submission" date="2020-02" db="EMBL/GenBank/DDBJ databases">
        <title>Relaxed selection underlies rapid genomic changes in the transitions from sociality to social parasitism in ants.</title>
        <authorList>
            <person name="Bi X."/>
        </authorList>
    </citation>
    <scope>NUCLEOTIDE SEQUENCE [LARGE SCALE GENOMIC DNA]</scope>
    <source>
        <strain evidence="1">BGI-DK2014b</strain>
        <tissue evidence="1">Whole body</tissue>
    </source>
</reference>
<comment type="caution">
    <text evidence="1">The sequence shown here is derived from an EMBL/GenBank/DDBJ whole genome shotgun (WGS) entry which is preliminary data.</text>
</comment>
<accession>A0A836G3J4</accession>
<dbReference type="Proteomes" id="UP000670152">
    <property type="component" value="Unassembled WGS sequence"/>
</dbReference>
<dbReference type="AlphaFoldDB" id="A0A836G3J4"/>
<name>A0A836G3J4_9HYME</name>
<feature type="non-terminal residue" evidence="1">
    <location>
        <position position="1"/>
    </location>
</feature>
<evidence type="ECO:0000313" key="2">
    <source>
        <dbReference type="Proteomes" id="UP000670152"/>
    </source>
</evidence>
<gene>
    <name evidence="1" type="primary">Gvqw3_18</name>
    <name evidence="1" type="ORF">G6Z77_0004851</name>
</gene>
<sequence length="172" mass="20508">FYKNEKKSNIMIKFLHLKGNMAAQIKVELNAVYEDFAPSFATVKRWIIEFKRDCTSLADDEHSRRSKTVTTTDNIEKVYHMILDDCLIKVREIAEVMNISKERVYYILTEELDMRKLTARWYFIYETKEQSNFQGSYGIVFIDYLKKDKIMRMYYALIDKLKAAIAKKLQKI</sequence>
<evidence type="ECO:0000313" key="1">
    <source>
        <dbReference type="EMBL" id="KAG5340321.1"/>
    </source>
</evidence>
<protein>
    <submittedName>
        <fullName evidence="1">GVQW3 protein</fullName>
    </submittedName>
</protein>
<feature type="non-terminal residue" evidence="1">
    <location>
        <position position="172"/>
    </location>
</feature>
<proteinExistence type="predicted"/>